<dbReference type="PANTHER" id="PTHR15204:SF0">
    <property type="entry name" value="LARGE PROLINE-RICH PROTEIN BAG6"/>
    <property type="match status" value="1"/>
</dbReference>
<feature type="compositionally biased region" description="Low complexity" evidence="1">
    <location>
        <begin position="600"/>
        <end position="612"/>
    </location>
</feature>
<dbReference type="CDD" id="cd17039">
    <property type="entry name" value="Ubl_ubiquitin_like"/>
    <property type="match status" value="1"/>
</dbReference>
<dbReference type="Pfam" id="PF00240">
    <property type="entry name" value="ubiquitin"/>
    <property type="match status" value="1"/>
</dbReference>
<comment type="caution">
    <text evidence="3">The sequence shown here is derived from an EMBL/GenBank/DDBJ whole genome shotgun (WGS) entry which is preliminary data.</text>
</comment>
<dbReference type="Proteomes" id="UP000825935">
    <property type="component" value="Chromosome 7"/>
</dbReference>
<feature type="compositionally biased region" description="Low complexity" evidence="1">
    <location>
        <begin position="279"/>
        <end position="297"/>
    </location>
</feature>
<dbReference type="SMART" id="SM00213">
    <property type="entry name" value="UBQ"/>
    <property type="match status" value="1"/>
</dbReference>
<feature type="region of interest" description="Disordered" evidence="1">
    <location>
        <begin position="275"/>
        <end position="302"/>
    </location>
</feature>
<evidence type="ECO:0000313" key="3">
    <source>
        <dbReference type="EMBL" id="KAH7433857.1"/>
    </source>
</evidence>
<dbReference type="SUPFAM" id="SSF54236">
    <property type="entry name" value="Ubiquitin-like"/>
    <property type="match status" value="1"/>
</dbReference>
<dbReference type="PROSITE" id="PS50053">
    <property type="entry name" value="UBIQUITIN_2"/>
    <property type="match status" value="1"/>
</dbReference>
<feature type="compositionally biased region" description="Polar residues" evidence="1">
    <location>
        <begin position="804"/>
        <end position="823"/>
    </location>
</feature>
<evidence type="ECO:0000259" key="2">
    <source>
        <dbReference type="PROSITE" id="PS50053"/>
    </source>
</evidence>
<accession>A0A8T2UD14</accession>
<evidence type="ECO:0000313" key="4">
    <source>
        <dbReference type="Proteomes" id="UP000825935"/>
    </source>
</evidence>
<dbReference type="GO" id="GO:0051787">
    <property type="term" value="F:misfolded protein binding"/>
    <property type="evidence" value="ECO:0007669"/>
    <property type="project" value="TreeGrafter"/>
</dbReference>
<dbReference type="OrthoDB" id="267397at2759"/>
<dbReference type="GO" id="GO:0031593">
    <property type="term" value="F:polyubiquitin modification-dependent protein binding"/>
    <property type="evidence" value="ECO:0007669"/>
    <property type="project" value="TreeGrafter"/>
</dbReference>
<evidence type="ECO:0000256" key="1">
    <source>
        <dbReference type="SAM" id="MobiDB-lite"/>
    </source>
</evidence>
<dbReference type="InterPro" id="IPR029071">
    <property type="entry name" value="Ubiquitin-like_domsf"/>
</dbReference>
<organism evidence="3 4">
    <name type="scientific">Ceratopteris richardii</name>
    <name type="common">Triangle waterfern</name>
    <dbReference type="NCBI Taxonomy" id="49495"/>
    <lineage>
        <taxon>Eukaryota</taxon>
        <taxon>Viridiplantae</taxon>
        <taxon>Streptophyta</taxon>
        <taxon>Embryophyta</taxon>
        <taxon>Tracheophyta</taxon>
        <taxon>Polypodiopsida</taxon>
        <taxon>Polypodiidae</taxon>
        <taxon>Polypodiales</taxon>
        <taxon>Pteridineae</taxon>
        <taxon>Pteridaceae</taxon>
        <taxon>Parkerioideae</taxon>
        <taxon>Ceratopteris</taxon>
    </lineage>
</organism>
<feature type="region of interest" description="Disordered" evidence="1">
    <location>
        <begin position="458"/>
        <end position="514"/>
    </location>
</feature>
<feature type="domain" description="Ubiquitin-like" evidence="2">
    <location>
        <begin position="34"/>
        <end position="106"/>
    </location>
</feature>
<sequence length="1133" mass="117385">MFQEGDRCSFTEFMMEGSNGEQFHAEPSDITKSVEIKIKTLDSQVYSCSVDQNISVPALKEQIGGLTGVPPENQRLICRGRVLKDDHKLSDYNVEDGHTLHLVPRQAPQAGGTSSTAAAAGSVEQQVASDRSAGASHSRPPHISHSVVMGTFNVPDIGAGGLPDVNRIISSVLQSLGVGNTLPSAGTNMPGPAVNPTLVSVTPGSGQETGAGAARSANASSMQAPAAGLGGLLNVRQPFRLLQQATVIPDALTTMMEYLDGLEQALALNGSLTSQHTLPSDAAPSSSSAAQRMAPQSVISGHPTPANLGAVFRRTLAMLSGPASTELNRLSSQLEDEPSLVDTAARGELQSAALRNGVLLQHLGALLLELGRATLTLRVGTSARESTVNPGPAVFISPAGPNPMMVQPVPLQLGTGFGVSNAGTHHNSGTVGFGEFPQNVSIHIHSNDGAAIPGFPAAAQGHTPNSDTAEVPHSNFPATETPSTIREQPDAVTSTSGPETEAANTTPSLSSVAGDIGPGSNLPTVHDMTMSVQGGVPSHLPEQPGIRVLPMRAVVAAVPTALQSRPFVDGGALYPNIFHPLLARFQQLNSQQGINSSAGPAPGTPVTQVPTTGVQTATPTVRAHVVDVQAWVPDGQGGLRLVRNEEALRNLFSTTQAASQHPPLQHPTQHSPENNETISQAGVGGNGNILNRDTDNLSAVAQQVSSDIDMEPVRTVPTETCSQAEVDVGNCTSSKEQNDDGDVEAKLGHENVGLEPNGTTRNTPAGLGMGGLCPLPSRASRQTGKHHQVEQCMENQDGAAVSSGEGTSATAPRTSNAESNTRTGSQAPQFFELFNHASSRSGGGGSVNIGSFVSQLATNAGGTAATGQGQNASLPVEALGSLMSQVAQNPLMRSIAQQVVEQVGGAFGRENTAAHAESAEGAGPQREVDFSRFLQNIMPTVTQAINRVNSTSGHEDDNMRSRDNTMGQGFDSINIPNGSNISVMFQQMMPVVAQAFAGALTSRPERASRPTANAGLGSNENGNTESSAEQEGNLQRAAGQPGSVSSDVPENAPTAKRQKINVEKALEKLEQGSSSSEIVRAIAEAASMGMVPVNNQDVILQLLVQHLGEDSDLSDDYMALLLSDMASGGLEDA</sequence>
<feature type="compositionally biased region" description="Basic and acidic residues" evidence="1">
    <location>
        <begin position="953"/>
        <end position="963"/>
    </location>
</feature>
<feature type="region of interest" description="Disordered" evidence="1">
    <location>
        <begin position="797"/>
        <end position="823"/>
    </location>
</feature>
<name>A0A8T2UD14_CERRI</name>
<feature type="compositionally biased region" description="Low complexity" evidence="1">
    <location>
        <begin position="110"/>
        <end position="122"/>
    </location>
</feature>
<feature type="compositionally biased region" description="Polar residues" evidence="1">
    <location>
        <begin position="1016"/>
        <end position="1033"/>
    </location>
</feature>
<dbReference type="InterPro" id="IPR000626">
    <property type="entry name" value="Ubiquitin-like_dom"/>
</dbReference>
<reference evidence="3" key="1">
    <citation type="submission" date="2021-08" db="EMBL/GenBank/DDBJ databases">
        <title>WGS assembly of Ceratopteris richardii.</title>
        <authorList>
            <person name="Marchant D.B."/>
            <person name="Chen G."/>
            <person name="Jenkins J."/>
            <person name="Shu S."/>
            <person name="Leebens-Mack J."/>
            <person name="Grimwood J."/>
            <person name="Schmutz J."/>
            <person name="Soltis P."/>
            <person name="Soltis D."/>
            <person name="Chen Z.-H."/>
        </authorList>
    </citation>
    <scope>NUCLEOTIDE SEQUENCE</scope>
    <source>
        <strain evidence="3">Whitten #5841</strain>
        <tissue evidence="3">Leaf</tissue>
    </source>
</reference>
<keyword evidence="4" id="KW-1185">Reference proteome</keyword>
<dbReference type="PANTHER" id="PTHR15204">
    <property type="entry name" value="LARGE PROLINE-RICH PROTEIN BAG6"/>
    <property type="match status" value="1"/>
</dbReference>
<dbReference type="EMBL" id="CM035412">
    <property type="protein sequence ID" value="KAH7433857.1"/>
    <property type="molecule type" value="Genomic_DNA"/>
</dbReference>
<gene>
    <name evidence="3" type="ORF">KP509_07G089300</name>
</gene>
<proteinExistence type="predicted"/>
<feature type="region of interest" description="Disordered" evidence="1">
    <location>
        <begin position="105"/>
        <end position="144"/>
    </location>
</feature>
<feature type="region of interest" description="Disordered" evidence="1">
    <location>
        <begin position="1002"/>
        <end position="1060"/>
    </location>
</feature>
<dbReference type="AlphaFoldDB" id="A0A8T2UD14"/>
<protein>
    <recommendedName>
        <fullName evidence="2">Ubiquitin-like domain-containing protein</fullName>
    </recommendedName>
</protein>
<dbReference type="GO" id="GO:0036503">
    <property type="term" value="P:ERAD pathway"/>
    <property type="evidence" value="ECO:0007669"/>
    <property type="project" value="TreeGrafter"/>
</dbReference>
<feature type="region of interest" description="Disordered" evidence="1">
    <location>
        <begin position="593"/>
        <end position="612"/>
    </location>
</feature>
<dbReference type="FunFam" id="3.10.20.90:FF:000154">
    <property type="entry name" value="Large proline-rich protein BAG6"/>
    <property type="match status" value="1"/>
</dbReference>
<feature type="region of interest" description="Disordered" evidence="1">
    <location>
        <begin position="947"/>
        <end position="973"/>
    </location>
</feature>
<dbReference type="Gene3D" id="3.10.20.90">
    <property type="entry name" value="Phosphatidylinositol 3-kinase Catalytic Subunit, Chain A, domain 1"/>
    <property type="match status" value="1"/>
</dbReference>
<feature type="compositionally biased region" description="Polar residues" evidence="1">
    <location>
        <begin position="476"/>
        <end position="511"/>
    </location>
</feature>
<dbReference type="GO" id="GO:0071818">
    <property type="term" value="C:BAT3 complex"/>
    <property type="evidence" value="ECO:0007669"/>
    <property type="project" value="TreeGrafter"/>
</dbReference>